<proteinExistence type="predicted"/>
<dbReference type="GO" id="GO:0016114">
    <property type="term" value="P:terpenoid biosynthetic process"/>
    <property type="evidence" value="ECO:0007669"/>
    <property type="project" value="TreeGrafter"/>
</dbReference>
<feature type="region of interest" description="Disordered" evidence="6">
    <location>
        <begin position="421"/>
        <end position="479"/>
    </location>
</feature>
<comment type="caution">
    <text evidence="9">The sequence shown here is derived from an EMBL/GenBank/DDBJ whole genome shotgun (WGS) entry which is preliminary data.</text>
</comment>
<evidence type="ECO:0000313" key="11">
    <source>
        <dbReference type="EMBL" id="CAL4786336.1"/>
    </source>
</evidence>
<dbReference type="SUPFAM" id="SSF53098">
    <property type="entry name" value="Ribonuclease H-like"/>
    <property type="match status" value="1"/>
</dbReference>
<dbReference type="InterPro" id="IPR036397">
    <property type="entry name" value="RNaseH_sf"/>
</dbReference>
<feature type="region of interest" description="Disordered" evidence="6">
    <location>
        <begin position="832"/>
        <end position="882"/>
    </location>
</feature>
<evidence type="ECO:0000259" key="7">
    <source>
        <dbReference type="PROSITE" id="PS50103"/>
    </source>
</evidence>
<sequence length="2036" mass="227832">MGGLLDCFPLPSGAAAPVTTRANGKAWADVVVKIGGSACTRKAEFETLNVGALQAISSQLSALPTEGYSLAVVHGAGSFGHQHAKEYGVSKGSSEAPLDLTQRLREGFAKTRLSVTTLNKHVITALLKEGLPAVSMSPCPFVGTEKKKLRGGRLGSATLEGYEPKRLQALRMIDRRRRATKEELAQGEEEMKQAEARLRAEAAASNEEAIEDRKSEPKQEEAGKSGDQTNGPVGSIEDKREDPMKNSPNVEDTPKPARSHPPTTPPPPYPPVQDVRSTGLKTPEPGERGRRGADEGKESQRLQTPREDRTGTMGSREGQKSEVEQTPLFTEEQVRALHSLHEQAPWLYQSGRSVFSPYPHPQRPAFLDQEEDRLRELTEKERQLQQMRDRLYQERFEKEELKRSMVSVMEENRRVMSRLSELEARIKDPEPRFATPEGSQQKEAEAAKTAQSPEEDETSKAHEGPGPTFTPEAPKAEAGGNMTEKFMLLMMESMKEMHKNYINNKEEAGMVKGVEVVRSGAPDLPALPQWSPSQGPLQLGDWLLLLEPLVADLSTTSETWWRLVTSGAERWYQTHVSLSPLDRIQHKADPPTEVQQEKWQRLERRVSVMLLQAIPEGIREELVASRRLGVFGILTHLYTVYCPGGVYEKQTLLKNLEEPAEVSAISEAPGAIRKWLRWRRRTEEIGAVAPDPALLLKGLNRLTRRVIGPNKELQFRISMVRNSLGVDTTPTAETVGHFATHLLAELEQVALTEKRASPAAAKAEAPKIRQFEAERGDKEKGRGKGQEKNSEDSGGKPKCHFFLSEKGCRKGKQCTFSHDAKDEKKRCWTCGATDHMSPSCTRPKSASGEGSPTKAKSLRSEGEEKPLSPKESDTQSSAASDLSMKELMEEANRMLRSMSTSASGNAASASSATKEEEVRSDVMERLQQQLNSMKMKVLRIGKVMRSGDQGLIDSGATHRLRPARSGENITAYKQLQVTLADGRVTRLPMSPGGAMVSPKKDTEPIVPMGQLTELLGCEVKWKGKELELNHPKKGLLPVYHHEGCPQVSKALALELIEEIEDKVQGIGTKAGDFKEEEEWMKRLAQEHPVLSKLPPWIKDRLAVTPGEWSSLPLNRKWRKRLKREGFILHLYAGGKEGFTLQRAFKQVGGDEGMMLEVDEKRGSGHDMLSDSQVYPSLLRAALEGKLKAILGGPNCRTRSVLRHFPVEGNPDAPRPVREWGGGEFGKAGLTPKEEAQVRDDDLLLWRMIYLYMVAHYMAQARGLPKVHFALEQPASPHSYMPETVSFWDTEEWKQVKEEFQLEETTFEQKSLGGPATKPTTIGGSLKIDVEDHRWRRGRSYEKVSSSKDLARWPPGLMHMIATALQEQVLHQDVQLKALSWQEHIAFNHIPYRRDCRVCQESLQQADTHHRVRNPMGGILSLDVAGPMKPAYDQGGGMARWFLAGALTWRVPKGTDKMKQPIEEPLEEDAPAIEAAEEEEPEDQQPDEAGEGRGGREDPDQPPAAGEGRGGRGDPDHPPAGGDAGAGRGDPDRRPPGGDAGGGRGDPDQRPPGGEAGGDRGDQHQLPPDLEQETELRVFRLALPMVTKTAKEVTRTTMEFLLRLKADGYNVSRIHCDRGHEFSGEFKRWANTRGIHITRTPGDDPRGNGRVENTVKAIKTQIRRALSQACEDAKWWPWACRYVTEVNRCVRMATTPEWPRFLKEVRVKKRTWKRGNFEVGIEKVQYLCPSTEDHGHWIYKEGEAPRVTKCVLRPTEEPLDERVWLAVEKEMLDALALRRRLREKTSVRRLDAVMMTPSEEDDEKKKARDRIMKVVEEEARRIIHDDPEIAGEELKIVAKLKKMAEGYEMEEDEVLQTKIVSPKEVARRWKDWLPAIESEVRSLVEEKEALRMLTREEIHQLQTEAGRTGLTMESVPSKMVFTLKPGPEGGKPKARWVACGNFESRKDDEDNYSSGADATALRVLVWMAMKRQWLGCVIDVKTAFLNAKMIQKETEGLLLIRPPSILVDQGFMPGDALFLPLRAVYGFRRSPRLWGNH</sequence>
<keyword evidence="12" id="KW-1185">Reference proteome</keyword>
<feature type="zinc finger region" description="C3H1-type" evidence="5">
    <location>
        <begin position="793"/>
        <end position="821"/>
    </location>
</feature>
<evidence type="ECO:0000256" key="6">
    <source>
        <dbReference type="SAM" id="MobiDB-lite"/>
    </source>
</evidence>
<keyword evidence="5" id="KW-0479">Metal-binding</keyword>
<keyword evidence="5" id="KW-0863">Zinc-finger</keyword>
<dbReference type="Gene3D" id="3.40.1160.10">
    <property type="entry name" value="Acetylglutamate kinase-like"/>
    <property type="match status" value="1"/>
</dbReference>
<feature type="compositionally biased region" description="Basic and acidic residues" evidence="6">
    <location>
        <begin position="284"/>
        <end position="310"/>
    </location>
</feature>
<dbReference type="InterPro" id="IPR001584">
    <property type="entry name" value="Integrase_cat-core"/>
</dbReference>
<dbReference type="PANTHER" id="PTHR43654">
    <property type="entry name" value="GLUTAMATE 5-KINASE"/>
    <property type="match status" value="1"/>
</dbReference>
<dbReference type="PANTHER" id="PTHR43654:SF1">
    <property type="entry name" value="ISOPENTENYL PHOSPHATE KINASE"/>
    <property type="match status" value="1"/>
</dbReference>
<dbReference type="InterPro" id="IPR001048">
    <property type="entry name" value="Asp/Glu/Uridylate_kinase"/>
</dbReference>
<dbReference type="Gene3D" id="3.30.420.10">
    <property type="entry name" value="Ribonuclease H-like superfamily/Ribonuclease H"/>
    <property type="match status" value="1"/>
</dbReference>
<dbReference type="SUPFAM" id="SSF53633">
    <property type="entry name" value="Carbamate kinase-like"/>
    <property type="match status" value="1"/>
</dbReference>
<feature type="compositionally biased region" description="Low complexity" evidence="6">
    <location>
        <begin position="897"/>
        <end position="912"/>
    </location>
</feature>
<keyword evidence="2" id="KW-0547">Nucleotide-binding</keyword>
<evidence type="ECO:0000259" key="8">
    <source>
        <dbReference type="PROSITE" id="PS50994"/>
    </source>
</evidence>
<feature type="compositionally biased region" description="Pro residues" evidence="6">
    <location>
        <begin position="262"/>
        <end position="271"/>
    </location>
</feature>
<dbReference type="Pfam" id="PF00696">
    <property type="entry name" value="AA_kinase"/>
    <property type="match status" value="1"/>
</dbReference>
<dbReference type="EMBL" id="CAMXCT010002569">
    <property type="protein sequence ID" value="CAI3999024.1"/>
    <property type="molecule type" value="Genomic_DNA"/>
</dbReference>
<evidence type="ECO:0000313" key="10">
    <source>
        <dbReference type="EMBL" id="CAL1152399.1"/>
    </source>
</evidence>
<dbReference type="GO" id="GO:0003676">
    <property type="term" value="F:nucleic acid binding"/>
    <property type="evidence" value="ECO:0007669"/>
    <property type="project" value="InterPro"/>
</dbReference>
<dbReference type="GO" id="GO:0015074">
    <property type="term" value="P:DNA integration"/>
    <property type="evidence" value="ECO:0007669"/>
    <property type="project" value="InterPro"/>
</dbReference>
<organism evidence="9">
    <name type="scientific">Cladocopium goreaui</name>
    <dbReference type="NCBI Taxonomy" id="2562237"/>
    <lineage>
        <taxon>Eukaryota</taxon>
        <taxon>Sar</taxon>
        <taxon>Alveolata</taxon>
        <taxon>Dinophyceae</taxon>
        <taxon>Suessiales</taxon>
        <taxon>Symbiodiniaceae</taxon>
        <taxon>Cladocopium</taxon>
    </lineage>
</organism>
<keyword evidence="4" id="KW-0067">ATP-binding</keyword>
<evidence type="ECO:0000256" key="4">
    <source>
        <dbReference type="ARBA" id="ARBA00022840"/>
    </source>
</evidence>
<dbReference type="InterPro" id="IPR012337">
    <property type="entry name" value="RNaseH-like_sf"/>
</dbReference>
<feature type="region of interest" description="Disordered" evidence="6">
    <location>
        <begin position="757"/>
        <end position="798"/>
    </location>
</feature>
<keyword evidence="1" id="KW-0808">Transferase</keyword>
<dbReference type="InterPro" id="IPR000571">
    <property type="entry name" value="Znf_CCCH"/>
</dbReference>
<feature type="compositionally biased region" description="Basic and acidic residues" evidence="6">
    <location>
        <begin position="1489"/>
        <end position="1498"/>
    </location>
</feature>
<keyword evidence="3 11" id="KW-0418">Kinase</keyword>
<accession>A0A9P1CWH7</accession>
<evidence type="ECO:0000256" key="5">
    <source>
        <dbReference type="PROSITE-ProRule" id="PRU00723"/>
    </source>
</evidence>
<dbReference type="PROSITE" id="PS50994">
    <property type="entry name" value="INTEGRASE"/>
    <property type="match status" value="1"/>
</dbReference>
<dbReference type="InterPro" id="IPR036393">
    <property type="entry name" value="AceGlu_kinase-like_sf"/>
</dbReference>
<feature type="compositionally biased region" description="Acidic residues" evidence="6">
    <location>
        <begin position="1474"/>
        <end position="1488"/>
    </location>
</feature>
<dbReference type="GO" id="GO:0102043">
    <property type="term" value="F:isopentenyl phosphate kinase activity"/>
    <property type="evidence" value="ECO:0007669"/>
    <property type="project" value="TreeGrafter"/>
</dbReference>
<feature type="region of interest" description="Disordered" evidence="6">
    <location>
        <begin position="1474"/>
        <end position="1566"/>
    </location>
</feature>
<dbReference type="PROSITE" id="PS50103">
    <property type="entry name" value="ZF_C3H1"/>
    <property type="match status" value="1"/>
</dbReference>
<feature type="compositionally biased region" description="Basic and acidic residues" evidence="6">
    <location>
        <begin position="181"/>
        <end position="200"/>
    </location>
</feature>
<feature type="domain" description="C3H1-type" evidence="7">
    <location>
        <begin position="793"/>
        <end position="821"/>
    </location>
</feature>
<dbReference type="GO" id="GO:0005829">
    <property type="term" value="C:cytosol"/>
    <property type="evidence" value="ECO:0007669"/>
    <property type="project" value="TreeGrafter"/>
</dbReference>
<feature type="region of interest" description="Disordered" evidence="6">
    <location>
        <begin position="181"/>
        <end position="326"/>
    </location>
</feature>
<feature type="compositionally biased region" description="Basic and acidic residues" evidence="6">
    <location>
        <begin position="211"/>
        <end position="224"/>
    </location>
</feature>
<protein>
    <submittedName>
        <fullName evidence="11">Isopentenyl phosphate kinase (IPK)</fullName>
    </submittedName>
</protein>
<name>A0A9P1CWH7_9DINO</name>
<evidence type="ECO:0000256" key="2">
    <source>
        <dbReference type="ARBA" id="ARBA00022741"/>
    </source>
</evidence>
<feature type="compositionally biased region" description="Basic and acidic residues" evidence="6">
    <location>
        <begin position="858"/>
        <end position="873"/>
    </location>
</feature>
<feature type="compositionally biased region" description="Basic and acidic residues" evidence="6">
    <location>
        <begin position="421"/>
        <end position="431"/>
    </location>
</feature>
<gene>
    <name evidence="9" type="ORF">C1SCF055_LOCUS25275</name>
</gene>
<dbReference type="Proteomes" id="UP001152797">
    <property type="component" value="Unassembled WGS sequence"/>
</dbReference>
<feature type="compositionally biased region" description="Basic and acidic residues" evidence="6">
    <location>
        <begin position="764"/>
        <end position="795"/>
    </location>
</feature>
<keyword evidence="5" id="KW-0862">Zinc</keyword>
<reference evidence="10" key="2">
    <citation type="submission" date="2024-04" db="EMBL/GenBank/DDBJ databases">
        <authorList>
            <person name="Chen Y."/>
            <person name="Shah S."/>
            <person name="Dougan E. K."/>
            <person name="Thang M."/>
            <person name="Chan C."/>
        </authorList>
    </citation>
    <scope>NUCLEOTIDE SEQUENCE [LARGE SCALE GENOMIC DNA]</scope>
</reference>
<evidence type="ECO:0000256" key="3">
    <source>
        <dbReference type="ARBA" id="ARBA00022777"/>
    </source>
</evidence>
<feature type="domain" description="Integrase catalytic" evidence="8">
    <location>
        <begin position="1578"/>
        <end position="1706"/>
    </location>
</feature>
<evidence type="ECO:0000313" key="9">
    <source>
        <dbReference type="EMBL" id="CAI3999024.1"/>
    </source>
</evidence>
<dbReference type="GO" id="GO:0008270">
    <property type="term" value="F:zinc ion binding"/>
    <property type="evidence" value="ECO:0007669"/>
    <property type="project" value="UniProtKB-KW"/>
</dbReference>
<dbReference type="GO" id="GO:0005524">
    <property type="term" value="F:ATP binding"/>
    <property type="evidence" value="ECO:0007669"/>
    <property type="project" value="UniProtKB-KW"/>
</dbReference>
<evidence type="ECO:0000313" key="12">
    <source>
        <dbReference type="Proteomes" id="UP001152797"/>
    </source>
</evidence>
<feature type="region of interest" description="Disordered" evidence="6">
    <location>
        <begin position="896"/>
        <end position="921"/>
    </location>
</feature>
<dbReference type="OrthoDB" id="439192at2759"/>
<evidence type="ECO:0000256" key="1">
    <source>
        <dbReference type="ARBA" id="ARBA00022679"/>
    </source>
</evidence>
<dbReference type="GO" id="GO:0016301">
    <property type="term" value="F:kinase activity"/>
    <property type="evidence" value="ECO:0007669"/>
    <property type="project" value="UniProtKB-KW"/>
</dbReference>
<dbReference type="EMBL" id="CAMXCT030002569">
    <property type="protein sequence ID" value="CAL4786336.1"/>
    <property type="molecule type" value="Genomic_DNA"/>
</dbReference>
<reference evidence="9" key="1">
    <citation type="submission" date="2022-10" db="EMBL/GenBank/DDBJ databases">
        <authorList>
            <person name="Chen Y."/>
            <person name="Dougan E. K."/>
            <person name="Chan C."/>
            <person name="Rhodes N."/>
            <person name="Thang M."/>
        </authorList>
    </citation>
    <scope>NUCLEOTIDE SEQUENCE</scope>
</reference>
<feature type="compositionally biased region" description="Polar residues" evidence="6">
    <location>
        <begin position="836"/>
        <end position="850"/>
    </location>
</feature>
<dbReference type="EMBL" id="CAMXCT020002569">
    <property type="protein sequence ID" value="CAL1152399.1"/>
    <property type="molecule type" value="Genomic_DNA"/>
</dbReference>